<comment type="caution">
    <text evidence="1">The sequence shown here is derived from an EMBL/GenBank/DDBJ whole genome shotgun (WGS) entry which is preliminary data.</text>
</comment>
<evidence type="ECO:0000313" key="2">
    <source>
        <dbReference type="Proteomes" id="UP001148838"/>
    </source>
</evidence>
<reference evidence="1 2" key="1">
    <citation type="journal article" date="2022" name="Allergy">
        <title>Genome assembly and annotation of Periplaneta americana reveal a comprehensive cockroach allergen profile.</title>
        <authorList>
            <person name="Wang L."/>
            <person name="Xiong Q."/>
            <person name="Saelim N."/>
            <person name="Wang L."/>
            <person name="Nong W."/>
            <person name="Wan A.T."/>
            <person name="Shi M."/>
            <person name="Liu X."/>
            <person name="Cao Q."/>
            <person name="Hui J.H.L."/>
            <person name="Sookrung N."/>
            <person name="Leung T.F."/>
            <person name="Tungtrongchitr A."/>
            <person name="Tsui S.K.W."/>
        </authorList>
    </citation>
    <scope>NUCLEOTIDE SEQUENCE [LARGE SCALE GENOMIC DNA]</scope>
    <source>
        <strain evidence="1">PWHHKU_190912</strain>
    </source>
</reference>
<dbReference type="Proteomes" id="UP001148838">
    <property type="component" value="Unassembled WGS sequence"/>
</dbReference>
<organism evidence="1 2">
    <name type="scientific">Periplaneta americana</name>
    <name type="common">American cockroach</name>
    <name type="synonym">Blatta americana</name>
    <dbReference type="NCBI Taxonomy" id="6978"/>
    <lineage>
        <taxon>Eukaryota</taxon>
        <taxon>Metazoa</taxon>
        <taxon>Ecdysozoa</taxon>
        <taxon>Arthropoda</taxon>
        <taxon>Hexapoda</taxon>
        <taxon>Insecta</taxon>
        <taxon>Pterygota</taxon>
        <taxon>Neoptera</taxon>
        <taxon>Polyneoptera</taxon>
        <taxon>Dictyoptera</taxon>
        <taxon>Blattodea</taxon>
        <taxon>Blattoidea</taxon>
        <taxon>Blattidae</taxon>
        <taxon>Blattinae</taxon>
        <taxon>Periplaneta</taxon>
    </lineage>
</organism>
<accession>A0ABQ8TVI4</accession>
<protein>
    <submittedName>
        <fullName evidence="1">Uncharacterized protein</fullName>
    </submittedName>
</protein>
<dbReference type="EMBL" id="JAJSOF020000003">
    <property type="protein sequence ID" value="KAJ4449569.1"/>
    <property type="molecule type" value="Genomic_DNA"/>
</dbReference>
<keyword evidence="2" id="KW-1185">Reference proteome</keyword>
<proteinExistence type="predicted"/>
<gene>
    <name evidence="1" type="ORF">ANN_00971</name>
</gene>
<sequence>MPAFTPVDYESVILSAIGTSFHDVTLTFDQLREVTEEELLPIFGNAEDSFIRGRRRVRNYYPNSAFLPGQMNCVTDSTSTNNGPVKRKLQGRRKTTVPVSDYEIYEIELDTDYDLSGVLSIFTDNTLRDRHSTAIETRRAFQKIRQVNGSERTVRRRLDECGLIPEDQLKAQNCSSNIVLNNYVLLTMILMGTWESDDECSSQMNRDLFYRWT</sequence>
<evidence type="ECO:0000313" key="1">
    <source>
        <dbReference type="EMBL" id="KAJ4449569.1"/>
    </source>
</evidence>
<name>A0ABQ8TVI4_PERAM</name>